<dbReference type="AlphaFoldDB" id="A0A7H2BJ80"/>
<dbReference type="RefSeq" id="WP_190617291.1">
    <property type="nucleotide sequence ID" value="NZ_CP061538.1"/>
</dbReference>
<evidence type="ECO:0000313" key="2">
    <source>
        <dbReference type="EMBL" id="QNV39726.1"/>
    </source>
</evidence>
<dbReference type="Pfam" id="PF13454">
    <property type="entry name" value="NAD_binding_9"/>
    <property type="match status" value="1"/>
</dbReference>
<accession>A0A7H2BJ80</accession>
<feature type="domain" description="FAD-dependent urate hydroxylase HpyO/Asp monooxygenase CreE-like FAD/NAD(P)-binding" evidence="1">
    <location>
        <begin position="6"/>
        <end position="202"/>
    </location>
</feature>
<evidence type="ECO:0000313" key="3">
    <source>
        <dbReference type="Proteomes" id="UP000516421"/>
    </source>
</evidence>
<protein>
    <submittedName>
        <fullName evidence="2">FAD/NAD(P)-binding protein</fullName>
    </submittedName>
</protein>
<evidence type="ECO:0000259" key="1">
    <source>
        <dbReference type="Pfam" id="PF13454"/>
    </source>
</evidence>
<proteinExistence type="predicted"/>
<dbReference type="PANTHER" id="PTHR40254">
    <property type="entry name" value="BLR0577 PROTEIN"/>
    <property type="match status" value="1"/>
</dbReference>
<name>A0A7H2BJ80_9MICC</name>
<dbReference type="PANTHER" id="PTHR40254:SF1">
    <property type="entry name" value="BLR0577 PROTEIN"/>
    <property type="match status" value="1"/>
</dbReference>
<sequence length="636" mass="70006">MPASIAIVGVGPRGVSVIDRIGALVSEQFRAEQQLNLHLIDDSQLGAGRIWNTSQTRTLCMNTLAGAVTLFTEPNSTVTAPVRPGPTMFEWIQLTLGNEIEEQPTRREKTALFKKHPQEPLPDFEEEMRATVLHSNPSRALYGEYINWCYRVALAELPENVVVTEHRAKAVGVTASSDDAFDIIELSDGTICRADSTIIASGWTIPALNPQEQEFAAAEAVWVRPNSPAEQDFSVLPAGEDVLVRGLGMSFYDLMALVTIDRGGRFVEDPTTRAGMRYEASGQEPHLLVSSGRGYPFLPKSDYGSLPPKPVNHRLMATIEKLKDAERIDFGIEVRPAIIKDAYEAYYCKLAKLQPEAITASIEEILDIIKKATPESIAEDMADVVPNPENRFNIERWRQPLAGVEGSIEEVTEHIAQYLEQDIEDAAAGHDSAFKAGMWSVSSARTPASILGSMGRYTWESRQTDYKNFDGLGQMVGSGPPLFRCRQLLAVIDAGIVQFIGQRPKVRVDGDEFVAMSPSTQQEIRAKYLADAFLHYPDIRHVAEPIYASLSQRVRPFCEIDEEGRKIETASPEVHPVTRAVINPDGSQDPRVHVIGIPTFAQMADTTISPLPGTDALMLQETDKAAVHAVQVAFGS</sequence>
<keyword evidence="3" id="KW-1185">Reference proteome</keyword>
<gene>
    <name evidence="2" type="ORF">IDM48_10285</name>
</gene>
<reference evidence="2 3" key="1">
    <citation type="submission" date="2020-09" db="EMBL/GenBank/DDBJ databases">
        <title>Investigation of environmental microbe.</title>
        <authorList>
            <person name="Ou Y."/>
            <person name="Kang Q."/>
        </authorList>
    </citation>
    <scope>NUCLEOTIDE SEQUENCE [LARGE SCALE GENOMIC DNA]</scope>
    <source>
        <strain evidence="2 3">KJZ-9</strain>
    </source>
</reference>
<dbReference type="EMBL" id="CP061538">
    <property type="protein sequence ID" value="QNV39726.1"/>
    <property type="molecule type" value="Genomic_DNA"/>
</dbReference>
<dbReference type="KEGG" id="rama:IDM48_10285"/>
<dbReference type="InterPro" id="IPR052189">
    <property type="entry name" value="L-asp_N-monooxygenase_NS-form"/>
</dbReference>
<dbReference type="Proteomes" id="UP000516421">
    <property type="component" value="Chromosome"/>
</dbReference>
<dbReference type="InterPro" id="IPR038732">
    <property type="entry name" value="HpyO/CreE_NAD-binding"/>
</dbReference>
<organism evidence="2 3">
    <name type="scientific">Rothia amarae</name>
    <dbReference type="NCBI Taxonomy" id="169480"/>
    <lineage>
        <taxon>Bacteria</taxon>
        <taxon>Bacillati</taxon>
        <taxon>Actinomycetota</taxon>
        <taxon>Actinomycetes</taxon>
        <taxon>Micrococcales</taxon>
        <taxon>Micrococcaceae</taxon>
        <taxon>Rothia</taxon>
    </lineage>
</organism>